<evidence type="ECO:0000313" key="3">
    <source>
        <dbReference type="Proteomes" id="UP001159363"/>
    </source>
</evidence>
<evidence type="ECO:0000256" key="1">
    <source>
        <dbReference type="SAM" id="MobiDB-lite"/>
    </source>
</evidence>
<accession>A0ABQ9H334</accession>
<proteinExistence type="predicted"/>
<feature type="region of interest" description="Disordered" evidence="1">
    <location>
        <begin position="155"/>
        <end position="202"/>
    </location>
</feature>
<name>A0ABQ9H334_9NEOP</name>
<sequence>MPLVGGFSRESPVFPAPSFRCRSTFTSITLIGSQDLAVKSRQNLFTHYLYLPADHVCRTSCIGRRRAVLNCYTYSAKLLLPMQLPCTHDSTIVFSRRDSLPPLPFASNIHSLSTCRALSSPGHTRAGRPEAPEYACPVLTSTRCFMNRVDRPRRVSLPVPEDRPNQMPGPCPRDTGRLLQSHNDSPPPPGFSTPGLQSHKDGSGLKTRLPLWEVALGFRMCGIVPDDIAGRWVSSGVSRFPRPCIQILLHTHFTSPSSTLKTSIVRAVLISLHHANKTRAPAVVDISNSFLTCLGCLVNV</sequence>
<organism evidence="2 3">
    <name type="scientific">Dryococelus australis</name>
    <dbReference type="NCBI Taxonomy" id="614101"/>
    <lineage>
        <taxon>Eukaryota</taxon>
        <taxon>Metazoa</taxon>
        <taxon>Ecdysozoa</taxon>
        <taxon>Arthropoda</taxon>
        <taxon>Hexapoda</taxon>
        <taxon>Insecta</taxon>
        <taxon>Pterygota</taxon>
        <taxon>Neoptera</taxon>
        <taxon>Polyneoptera</taxon>
        <taxon>Phasmatodea</taxon>
        <taxon>Verophasmatodea</taxon>
        <taxon>Anareolatae</taxon>
        <taxon>Phasmatidae</taxon>
        <taxon>Eurycanthinae</taxon>
        <taxon>Dryococelus</taxon>
    </lineage>
</organism>
<dbReference type="Proteomes" id="UP001159363">
    <property type="component" value="Chromosome 6"/>
</dbReference>
<reference evidence="2 3" key="1">
    <citation type="submission" date="2023-02" db="EMBL/GenBank/DDBJ databases">
        <title>LHISI_Scaffold_Assembly.</title>
        <authorList>
            <person name="Stuart O.P."/>
            <person name="Cleave R."/>
            <person name="Magrath M.J.L."/>
            <person name="Mikheyev A.S."/>
        </authorList>
    </citation>
    <scope>NUCLEOTIDE SEQUENCE [LARGE SCALE GENOMIC DNA]</scope>
    <source>
        <strain evidence="2">Daus_M_001</strain>
        <tissue evidence="2">Leg muscle</tissue>
    </source>
</reference>
<evidence type="ECO:0000313" key="2">
    <source>
        <dbReference type="EMBL" id="KAJ8878696.1"/>
    </source>
</evidence>
<keyword evidence="3" id="KW-1185">Reference proteome</keyword>
<gene>
    <name evidence="2" type="ORF">PR048_019281</name>
</gene>
<comment type="caution">
    <text evidence="2">The sequence shown here is derived from an EMBL/GenBank/DDBJ whole genome shotgun (WGS) entry which is preliminary data.</text>
</comment>
<protein>
    <submittedName>
        <fullName evidence="2">Uncharacterized protein</fullName>
    </submittedName>
</protein>
<dbReference type="EMBL" id="JARBHB010000007">
    <property type="protein sequence ID" value="KAJ8878696.1"/>
    <property type="molecule type" value="Genomic_DNA"/>
</dbReference>